<feature type="signal peptide" evidence="3">
    <location>
        <begin position="1"/>
        <end position="26"/>
    </location>
</feature>
<keyword evidence="3" id="KW-0732">Signal</keyword>
<feature type="transmembrane region" description="Helical" evidence="2">
    <location>
        <begin position="1146"/>
        <end position="1165"/>
    </location>
</feature>
<feature type="transmembrane region" description="Helical" evidence="2">
    <location>
        <begin position="1114"/>
        <end position="1134"/>
    </location>
</feature>
<keyword evidence="5" id="KW-1185">Reference proteome</keyword>
<evidence type="ECO:0000256" key="1">
    <source>
        <dbReference type="SAM" id="MobiDB-lite"/>
    </source>
</evidence>
<dbReference type="PANTHER" id="PTHR34677">
    <property type="match status" value="1"/>
</dbReference>
<dbReference type="STRING" id="105231.A0A1Y1I194"/>
<keyword evidence="2" id="KW-0812">Transmembrane</keyword>
<evidence type="ECO:0000313" key="4">
    <source>
        <dbReference type="EMBL" id="GAQ81888.1"/>
    </source>
</evidence>
<feature type="chain" id="PRO_5012982583" description="Bacterial Ig-like domain-containing protein" evidence="3">
    <location>
        <begin position="27"/>
        <end position="1224"/>
    </location>
</feature>
<feature type="transmembrane region" description="Helical" evidence="2">
    <location>
        <begin position="820"/>
        <end position="841"/>
    </location>
</feature>
<dbReference type="Proteomes" id="UP000054558">
    <property type="component" value="Unassembled WGS sequence"/>
</dbReference>
<gene>
    <name evidence="4" type="ORF">KFL_000930340</name>
</gene>
<accession>A0A1Y1I194</accession>
<organism evidence="4 5">
    <name type="scientific">Klebsormidium nitens</name>
    <name type="common">Green alga</name>
    <name type="synonym">Ulothrix nitens</name>
    <dbReference type="NCBI Taxonomy" id="105231"/>
    <lineage>
        <taxon>Eukaryota</taxon>
        <taxon>Viridiplantae</taxon>
        <taxon>Streptophyta</taxon>
        <taxon>Klebsormidiophyceae</taxon>
        <taxon>Klebsormidiales</taxon>
        <taxon>Klebsormidiaceae</taxon>
        <taxon>Klebsormidium</taxon>
    </lineage>
</organism>
<name>A0A1Y1I194_KLENI</name>
<feature type="transmembrane region" description="Helical" evidence="2">
    <location>
        <begin position="779"/>
        <end position="799"/>
    </location>
</feature>
<dbReference type="AlphaFoldDB" id="A0A1Y1I194"/>
<evidence type="ECO:0008006" key="6">
    <source>
        <dbReference type="Google" id="ProtNLM"/>
    </source>
</evidence>
<feature type="transmembrane region" description="Helical" evidence="2">
    <location>
        <begin position="1091"/>
        <end position="1108"/>
    </location>
</feature>
<proteinExistence type="predicted"/>
<keyword evidence="2" id="KW-0472">Membrane</keyword>
<feature type="region of interest" description="Disordered" evidence="1">
    <location>
        <begin position="963"/>
        <end position="984"/>
    </location>
</feature>
<evidence type="ECO:0000256" key="2">
    <source>
        <dbReference type="SAM" id="Phobius"/>
    </source>
</evidence>
<dbReference type="EMBL" id="DF237042">
    <property type="protein sequence ID" value="GAQ81888.1"/>
    <property type="molecule type" value="Genomic_DNA"/>
</dbReference>
<feature type="transmembrane region" description="Helical" evidence="2">
    <location>
        <begin position="1185"/>
        <end position="1207"/>
    </location>
</feature>
<reference evidence="4 5" key="1">
    <citation type="journal article" date="2014" name="Nat. Commun.">
        <title>Klebsormidium flaccidum genome reveals primary factors for plant terrestrial adaptation.</title>
        <authorList>
            <person name="Hori K."/>
            <person name="Maruyama F."/>
            <person name="Fujisawa T."/>
            <person name="Togashi T."/>
            <person name="Yamamoto N."/>
            <person name="Seo M."/>
            <person name="Sato S."/>
            <person name="Yamada T."/>
            <person name="Mori H."/>
            <person name="Tajima N."/>
            <person name="Moriyama T."/>
            <person name="Ikeuchi M."/>
            <person name="Watanabe M."/>
            <person name="Wada H."/>
            <person name="Kobayashi K."/>
            <person name="Saito M."/>
            <person name="Masuda T."/>
            <person name="Sasaki-Sekimoto Y."/>
            <person name="Mashiguchi K."/>
            <person name="Awai K."/>
            <person name="Shimojima M."/>
            <person name="Masuda S."/>
            <person name="Iwai M."/>
            <person name="Nobusawa T."/>
            <person name="Narise T."/>
            <person name="Kondo S."/>
            <person name="Saito H."/>
            <person name="Sato R."/>
            <person name="Murakawa M."/>
            <person name="Ihara Y."/>
            <person name="Oshima-Yamada Y."/>
            <person name="Ohtaka K."/>
            <person name="Satoh M."/>
            <person name="Sonobe K."/>
            <person name="Ishii M."/>
            <person name="Ohtani R."/>
            <person name="Kanamori-Sato M."/>
            <person name="Honoki R."/>
            <person name="Miyazaki D."/>
            <person name="Mochizuki H."/>
            <person name="Umetsu J."/>
            <person name="Higashi K."/>
            <person name="Shibata D."/>
            <person name="Kamiya Y."/>
            <person name="Sato N."/>
            <person name="Nakamura Y."/>
            <person name="Tabata S."/>
            <person name="Ida S."/>
            <person name="Kurokawa K."/>
            <person name="Ohta H."/>
        </authorList>
    </citation>
    <scope>NUCLEOTIDE SEQUENCE [LARGE SCALE GENOMIC DNA]</scope>
    <source>
        <strain evidence="4 5">NIES-2285</strain>
    </source>
</reference>
<feature type="transmembrane region" description="Helical" evidence="2">
    <location>
        <begin position="847"/>
        <end position="870"/>
    </location>
</feature>
<evidence type="ECO:0000313" key="5">
    <source>
        <dbReference type="Proteomes" id="UP000054558"/>
    </source>
</evidence>
<keyword evidence="2" id="KW-1133">Transmembrane helix</keyword>
<sequence>MVKLGATAALSCAVVVLFATLHSPRALKRSEAYSGFDTRWGIPYLKDHSSEAQTSKLPLGIGLAQVNRKPSHETTMALIRTLFVILAFLSHVSSTPLHEPDTDVIRQGSRKLLQLPSPPPALLSPTNPKTFILPSPPPALTLPATPPSTITSLQTAPAPTPAYSVIPPPPMPIPTVSEVSTESPILVVTQAPAANVIAVSSPALIEVPGLPGAFQPTDHSELLRTVRNLNSEPGTAEYEQWFTTPTPANLGGVSQFPPVLRFSKSASLTVPFELDPATAALCGPTCTAVCQVDDAAPEPCGNTRATFETTGLDDGDHRVTAAFYSAPGASAPVALLSTFVTVDTTPPTISIALEADVSETPKIFVDASGERQTVFMAWDSQEPCPGYAVASEPVGLLTSDAFNLENARLVNFREDTSAAGRRRALLQATGDLPSGPIAYSFQIVPIGTGPLLIRIGVNPANVFDRAGNPLQLSAASSYVLYHDSAPPTAFLQLVNKDPNGVVALSTEPGVSRDQEVTLVLTFDKKVFGFDANTMAITNGTIIRAGPNAATADGFSYVLTVLIDRKANLVIQVPADSAFSIVGTGNTASNQLQVLHYEVNKGLQTGIRAVAVASVGVMAAGGIMQQSSSLLINVASSLSLFAARQSLDAPLPTPYIDASSALAFSLFRWPSPFDGIAHDSPIPYTDRPQALGSGVPANGILAATSERNRRALLQAVTLPANGTSGTVPANTKLLNQARPRTFYSGGNVSFEASPAEYSKELSINSLSLFQQPGHNGLRSLLRVMFWVTVILFALCVLHLLKGPLSRCLGKNASPAFLAFPALELTFFSIAIVGLGYVALGAIVGASPWGITLGLLVLMVILGFFLFVLSILARHVMMSKSVAFVSEQHRAGGGLAAWFRAPFRGTWEPVDSESGDLFLAKYGFFFSDYCGRPSELLSIAPHLSVSTSRKGAPSGLSFKGGPVEDAEGLLTGGSPPIAEAPLEGTPKSVDDAGAKFIDIEEAKEPALGEAKPQSPTRGDVSNEAPGKVVRVRRRLGNMEFAYYTKPKSSKKLLEAAPGIPAPGTKLLRSQSSRTVHRVGKVGVGAHLRPGWKMMYLLVVAIEAALLGATYGVRASYWQLCFLVAMRALLVIVLFLLKPFVVATLQLAELFSCVCELAVVTLAFALVIKQDVSPEGRLRKNEEALGYTMIALQLLAVFSNVVNTLVSLTLKAVAWFRGKATALPVHF</sequence>
<evidence type="ECO:0000256" key="3">
    <source>
        <dbReference type="SAM" id="SignalP"/>
    </source>
</evidence>
<dbReference type="PANTHER" id="PTHR34677:SF3">
    <property type="entry name" value="BACTERIAL IG-LIKE DOMAIN-CONTAINING PROTEIN"/>
    <property type="match status" value="1"/>
</dbReference>
<feature type="region of interest" description="Disordered" evidence="1">
    <location>
        <begin position="1001"/>
        <end position="1024"/>
    </location>
</feature>
<protein>
    <recommendedName>
        <fullName evidence="6">Bacterial Ig-like domain-containing protein</fullName>
    </recommendedName>
</protein>